<keyword evidence="3" id="KW-1185">Reference proteome</keyword>
<name>A0A563EEQ5_9PSEU</name>
<feature type="compositionally biased region" description="Basic and acidic residues" evidence="1">
    <location>
        <begin position="58"/>
        <end position="67"/>
    </location>
</feature>
<dbReference type="EMBL" id="VOBR01000061">
    <property type="protein sequence ID" value="TWP43576.1"/>
    <property type="molecule type" value="Genomic_DNA"/>
</dbReference>
<protein>
    <submittedName>
        <fullName evidence="2">Uncharacterized protein</fullName>
    </submittedName>
</protein>
<accession>A0A563EEQ5</accession>
<evidence type="ECO:0000313" key="2">
    <source>
        <dbReference type="EMBL" id="TWP43576.1"/>
    </source>
</evidence>
<organism evidence="2 3">
    <name type="scientific">Lentzea tibetensis</name>
    <dbReference type="NCBI Taxonomy" id="2591470"/>
    <lineage>
        <taxon>Bacteria</taxon>
        <taxon>Bacillati</taxon>
        <taxon>Actinomycetota</taxon>
        <taxon>Actinomycetes</taxon>
        <taxon>Pseudonocardiales</taxon>
        <taxon>Pseudonocardiaceae</taxon>
        <taxon>Lentzea</taxon>
    </lineage>
</organism>
<gene>
    <name evidence="2" type="ORF">FKR81_42240</name>
</gene>
<dbReference type="AlphaFoldDB" id="A0A563EEQ5"/>
<feature type="region of interest" description="Disordered" evidence="1">
    <location>
        <begin position="1"/>
        <end position="67"/>
    </location>
</feature>
<sequence>MEIARQRRISERTVEGHPRPHAHPAVPPVACPRGRTGDPQSLSGREVTLAGRPAPRVDQQEDQQRPH</sequence>
<evidence type="ECO:0000313" key="3">
    <source>
        <dbReference type="Proteomes" id="UP000316639"/>
    </source>
</evidence>
<reference evidence="2 3" key="1">
    <citation type="submission" date="2019-07" db="EMBL/GenBank/DDBJ databases">
        <title>Lentzea xizangensis sp. nov., isolated from Qinghai-Tibetan Plateau Soils.</title>
        <authorList>
            <person name="Huang J."/>
        </authorList>
    </citation>
    <scope>NUCLEOTIDE SEQUENCE [LARGE SCALE GENOMIC DNA]</scope>
    <source>
        <strain evidence="2 3">FXJ1.1311</strain>
    </source>
</reference>
<comment type="caution">
    <text evidence="2">The sequence shown here is derived from an EMBL/GenBank/DDBJ whole genome shotgun (WGS) entry which is preliminary data.</text>
</comment>
<proteinExistence type="predicted"/>
<dbReference type="Proteomes" id="UP000316639">
    <property type="component" value="Unassembled WGS sequence"/>
</dbReference>
<feature type="compositionally biased region" description="Basic and acidic residues" evidence="1">
    <location>
        <begin position="1"/>
        <end position="18"/>
    </location>
</feature>
<evidence type="ECO:0000256" key="1">
    <source>
        <dbReference type="SAM" id="MobiDB-lite"/>
    </source>
</evidence>